<dbReference type="EMBL" id="CM035421">
    <property type="protein sequence ID" value="KAH7387115.1"/>
    <property type="molecule type" value="Genomic_DNA"/>
</dbReference>
<comment type="caution">
    <text evidence="2">The sequence shown here is derived from an EMBL/GenBank/DDBJ whole genome shotgun (WGS) entry which is preliminary data.</text>
</comment>
<feature type="signal peptide" evidence="1">
    <location>
        <begin position="1"/>
        <end position="16"/>
    </location>
</feature>
<gene>
    <name evidence="2" type="ORF">KP509_16G006000</name>
</gene>
<keyword evidence="3" id="KW-1185">Reference proteome</keyword>
<sequence length="113" mass="13073">MLQIFIFLNFVLPSQYYNFVQTVCSNCQLISPALHSLVFLFRSALPFRWTLNQDYGSYLHLCKLSKTQQPDLCLQWKQSIFGLLEATNLPNHLSSALYHPEPLQCLIIAKPLQ</sequence>
<evidence type="ECO:0000313" key="2">
    <source>
        <dbReference type="EMBL" id="KAH7387115.1"/>
    </source>
</evidence>
<keyword evidence="1" id="KW-0732">Signal</keyword>
<evidence type="ECO:0000256" key="1">
    <source>
        <dbReference type="SAM" id="SignalP"/>
    </source>
</evidence>
<feature type="chain" id="PRO_5035785503" evidence="1">
    <location>
        <begin position="17"/>
        <end position="113"/>
    </location>
</feature>
<protein>
    <submittedName>
        <fullName evidence="2">Uncharacterized protein</fullName>
    </submittedName>
</protein>
<proteinExistence type="predicted"/>
<dbReference type="Proteomes" id="UP000825935">
    <property type="component" value="Chromosome 16"/>
</dbReference>
<reference evidence="2" key="1">
    <citation type="submission" date="2021-08" db="EMBL/GenBank/DDBJ databases">
        <title>WGS assembly of Ceratopteris richardii.</title>
        <authorList>
            <person name="Marchant D.B."/>
            <person name="Chen G."/>
            <person name="Jenkins J."/>
            <person name="Shu S."/>
            <person name="Leebens-Mack J."/>
            <person name="Grimwood J."/>
            <person name="Schmutz J."/>
            <person name="Soltis P."/>
            <person name="Soltis D."/>
            <person name="Chen Z.-H."/>
        </authorList>
    </citation>
    <scope>NUCLEOTIDE SEQUENCE</scope>
    <source>
        <strain evidence="2">Whitten #5841</strain>
        <tissue evidence="2">Leaf</tissue>
    </source>
</reference>
<evidence type="ECO:0000313" key="3">
    <source>
        <dbReference type="Proteomes" id="UP000825935"/>
    </source>
</evidence>
<name>A0A8T2T0J1_CERRI</name>
<accession>A0A8T2T0J1</accession>
<organism evidence="2 3">
    <name type="scientific">Ceratopteris richardii</name>
    <name type="common">Triangle waterfern</name>
    <dbReference type="NCBI Taxonomy" id="49495"/>
    <lineage>
        <taxon>Eukaryota</taxon>
        <taxon>Viridiplantae</taxon>
        <taxon>Streptophyta</taxon>
        <taxon>Embryophyta</taxon>
        <taxon>Tracheophyta</taxon>
        <taxon>Polypodiopsida</taxon>
        <taxon>Polypodiidae</taxon>
        <taxon>Polypodiales</taxon>
        <taxon>Pteridineae</taxon>
        <taxon>Pteridaceae</taxon>
        <taxon>Parkerioideae</taxon>
        <taxon>Ceratopteris</taxon>
    </lineage>
</organism>
<dbReference type="AlphaFoldDB" id="A0A8T2T0J1"/>